<reference evidence="1" key="1">
    <citation type="submission" date="2024-07" db="EMBL/GenBank/DDBJ databases">
        <authorList>
            <person name="Yu S.T."/>
        </authorList>
    </citation>
    <scope>NUCLEOTIDE SEQUENCE</scope>
    <source>
        <strain evidence="1">R41</strain>
    </source>
</reference>
<name>A0AB39R913_9ACTN</name>
<protein>
    <submittedName>
        <fullName evidence="1">Uncharacterized protein</fullName>
    </submittedName>
</protein>
<organism evidence="1">
    <name type="scientific">Streptomyces sp. R41</name>
    <dbReference type="NCBI Taxonomy" id="3238632"/>
    <lineage>
        <taxon>Bacteria</taxon>
        <taxon>Bacillati</taxon>
        <taxon>Actinomycetota</taxon>
        <taxon>Actinomycetes</taxon>
        <taxon>Kitasatosporales</taxon>
        <taxon>Streptomycetaceae</taxon>
        <taxon>Streptomyces</taxon>
    </lineage>
</organism>
<dbReference type="RefSeq" id="WP_369244364.1">
    <property type="nucleotide sequence ID" value="NZ_CP163443.1"/>
</dbReference>
<dbReference type="EMBL" id="CP163443">
    <property type="protein sequence ID" value="XDQ51018.1"/>
    <property type="molecule type" value="Genomic_DNA"/>
</dbReference>
<proteinExistence type="predicted"/>
<accession>A0AB39R913</accession>
<gene>
    <name evidence="1" type="ORF">AB5J53_04665</name>
</gene>
<dbReference type="AlphaFoldDB" id="A0AB39R913"/>
<sequence length="249" mass="27056">MTDWSRLHHAYGTAEDVPGLLDAVGPDTQDPGWNKLWSRLCHQGTVYSASYAALPALTEMARQWSAVNRRMALYLAGSIVASTDQPYGDEDPQVTYASQISDLAHLTEEALQDPGLSANPTAYVDLLGTLLSFQGVEVWGEQFDGLNDEEYEVPCPTCGTENFIVLGEYGFFSTTDSMYMKSSTSARQVSLRPQAPGALDGLAQRLHSRALADGQPDIARKLTYVFGSAQCAECDAVFSVEEAVVAQWG</sequence>
<evidence type="ECO:0000313" key="1">
    <source>
        <dbReference type="EMBL" id="XDQ51018.1"/>
    </source>
</evidence>